<keyword evidence="4" id="KW-0560">Oxidoreductase</keyword>
<accession>A0A926UU78</accession>
<keyword evidence="10" id="KW-1185">Reference proteome</keyword>
<organism evidence="9 10">
    <name type="scientific">Pseudanabaena cinerea FACHB-1277</name>
    <dbReference type="NCBI Taxonomy" id="2949581"/>
    <lineage>
        <taxon>Bacteria</taxon>
        <taxon>Bacillati</taxon>
        <taxon>Cyanobacteriota</taxon>
        <taxon>Cyanophyceae</taxon>
        <taxon>Pseudanabaenales</taxon>
        <taxon>Pseudanabaenaceae</taxon>
        <taxon>Pseudanabaena</taxon>
        <taxon>Pseudanabaena cinerea</taxon>
    </lineage>
</organism>
<evidence type="ECO:0000256" key="3">
    <source>
        <dbReference type="ARBA" id="ARBA00022989"/>
    </source>
</evidence>
<dbReference type="GO" id="GO:0012505">
    <property type="term" value="C:endomembrane system"/>
    <property type="evidence" value="ECO:0007669"/>
    <property type="project" value="UniProtKB-SubCell"/>
</dbReference>
<dbReference type="GO" id="GO:0016020">
    <property type="term" value="C:membrane"/>
    <property type="evidence" value="ECO:0007669"/>
    <property type="project" value="GOC"/>
</dbReference>
<dbReference type="GO" id="GO:0050479">
    <property type="term" value="F:glyceryl-ether monooxygenase activity"/>
    <property type="evidence" value="ECO:0007669"/>
    <property type="project" value="TreeGrafter"/>
</dbReference>
<evidence type="ECO:0000256" key="4">
    <source>
        <dbReference type="ARBA" id="ARBA00023002"/>
    </source>
</evidence>
<keyword evidence="5" id="KW-0443">Lipid metabolism</keyword>
<feature type="transmembrane region" description="Helical" evidence="7">
    <location>
        <begin position="78"/>
        <end position="94"/>
    </location>
</feature>
<evidence type="ECO:0000313" key="10">
    <source>
        <dbReference type="Proteomes" id="UP000631421"/>
    </source>
</evidence>
<dbReference type="GO" id="GO:0008610">
    <property type="term" value="P:lipid biosynthetic process"/>
    <property type="evidence" value="ECO:0007669"/>
    <property type="project" value="InterPro"/>
</dbReference>
<feature type="transmembrane region" description="Helical" evidence="7">
    <location>
        <begin position="142"/>
        <end position="165"/>
    </location>
</feature>
<feature type="domain" description="Fatty acid hydroxylase" evidence="8">
    <location>
        <begin position="82"/>
        <end position="215"/>
    </location>
</feature>
<evidence type="ECO:0000256" key="2">
    <source>
        <dbReference type="ARBA" id="ARBA00022692"/>
    </source>
</evidence>
<keyword evidence="6 7" id="KW-0472">Membrane</keyword>
<dbReference type="EMBL" id="JACJPY010000049">
    <property type="protein sequence ID" value="MBD2151329.1"/>
    <property type="molecule type" value="Genomic_DNA"/>
</dbReference>
<comment type="caution">
    <text evidence="9">The sequence shown here is derived from an EMBL/GenBank/DDBJ whole genome shotgun (WGS) entry which is preliminary data.</text>
</comment>
<dbReference type="PANTHER" id="PTHR21624:SF1">
    <property type="entry name" value="ALKYLGLYCEROL MONOOXYGENASE"/>
    <property type="match status" value="1"/>
</dbReference>
<keyword evidence="2 7" id="KW-0812">Transmembrane</keyword>
<evidence type="ECO:0000259" key="8">
    <source>
        <dbReference type="Pfam" id="PF04116"/>
    </source>
</evidence>
<dbReference type="PANTHER" id="PTHR21624">
    <property type="entry name" value="STEROL DESATURASE-RELATED PROTEIN"/>
    <property type="match status" value="1"/>
</dbReference>
<evidence type="ECO:0000313" key="9">
    <source>
        <dbReference type="EMBL" id="MBD2151329.1"/>
    </source>
</evidence>
<feature type="transmembrane region" description="Helical" evidence="7">
    <location>
        <begin position="38"/>
        <end position="66"/>
    </location>
</feature>
<dbReference type="InterPro" id="IPR006694">
    <property type="entry name" value="Fatty_acid_hydroxylase"/>
</dbReference>
<dbReference type="AlphaFoldDB" id="A0A926UU78"/>
<dbReference type="GO" id="GO:0005506">
    <property type="term" value="F:iron ion binding"/>
    <property type="evidence" value="ECO:0007669"/>
    <property type="project" value="InterPro"/>
</dbReference>
<comment type="subcellular location">
    <subcellularLocation>
        <location evidence="1">Endomembrane system</location>
        <topology evidence="1">Multi-pass membrane protein</topology>
    </subcellularLocation>
</comment>
<dbReference type="RefSeq" id="WP_190351747.1">
    <property type="nucleotide sequence ID" value="NZ_JACJPY010000049.1"/>
</dbReference>
<evidence type="ECO:0000256" key="1">
    <source>
        <dbReference type="ARBA" id="ARBA00004127"/>
    </source>
</evidence>
<dbReference type="Proteomes" id="UP000631421">
    <property type="component" value="Unassembled WGS sequence"/>
</dbReference>
<gene>
    <name evidence="9" type="ORF">H6F44_14535</name>
</gene>
<evidence type="ECO:0000256" key="6">
    <source>
        <dbReference type="ARBA" id="ARBA00023136"/>
    </source>
</evidence>
<dbReference type="Pfam" id="PF04116">
    <property type="entry name" value="FA_hydroxylase"/>
    <property type="match status" value="1"/>
</dbReference>
<reference evidence="9" key="1">
    <citation type="journal article" date="2015" name="ISME J.">
        <title>Draft Genome Sequence of Streptomyces incarnatus NRRL8089, which Produces the Nucleoside Antibiotic Sinefungin.</title>
        <authorList>
            <person name="Oshima K."/>
            <person name="Hattori M."/>
            <person name="Shimizu H."/>
            <person name="Fukuda K."/>
            <person name="Nemoto M."/>
            <person name="Inagaki K."/>
            <person name="Tamura T."/>
        </authorList>
    </citation>
    <scope>NUCLEOTIDE SEQUENCE</scope>
    <source>
        <strain evidence="9">FACHB-1277</strain>
    </source>
</reference>
<evidence type="ECO:0000256" key="5">
    <source>
        <dbReference type="ARBA" id="ARBA00023098"/>
    </source>
</evidence>
<feature type="transmembrane region" description="Helical" evidence="7">
    <location>
        <begin position="6"/>
        <end position="26"/>
    </location>
</feature>
<evidence type="ECO:0000256" key="7">
    <source>
        <dbReference type="SAM" id="Phobius"/>
    </source>
</evidence>
<dbReference type="InterPro" id="IPR051689">
    <property type="entry name" value="Sterol_desaturase/TMEM195"/>
</dbReference>
<protein>
    <submittedName>
        <fullName evidence="9">Sterol desaturase family protein</fullName>
    </submittedName>
</protein>
<name>A0A926UU78_9CYAN</name>
<sequence length="294" mass="34699">MVASIFAQYSYVFLGAIFLEAIFILSTNKGSFSLPDSFASLGVAIGSFANGFLSRAVVAAIALFVWQYHWWTIPLNNIWGLILLFLVEEFFYYWSHRLAHRMRWVWASHAVHHSGAHFNLSVAYRLGWTNLISGNYLVFTPMYLLGFHPFAVSITLSINLFYQFWIHTELIPKLGWLEWIFNTPSHHRVHHASNPEYIDRNYGGVLIIYDRLFGTFTEEKRANQPRYGLTRPVYSFNPIRIAFHEWILIYQDCQELDKWSDRLKLLFYPPEWIFKYHRQKQEINSVKPTLPIHQ</sequence>
<keyword evidence="3 7" id="KW-1133">Transmembrane helix</keyword>
<proteinExistence type="predicted"/>
<dbReference type="GO" id="GO:0006643">
    <property type="term" value="P:membrane lipid metabolic process"/>
    <property type="evidence" value="ECO:0007669"/>
    <property type="project" value="TreeGrafter"/>
</dbReference>
<reference evidence="9" key="2">
    <citation type="submission" date="2020-08" db="EMBL/GenBank/DDBJ databases">
        <authorList>
            <person name="Chen M."/>
            <person name="Teng W."/>
            <person name="Zhao L."/>
            <person name="Hu C."/>
            <person name="Zhou Y."/>
            <person name="Han B."/>
            <person name="Song L."/>
            <person name="Shu W."/>
        </authorList>
    </citation>
    <scope>NUCLEOTIDE SEQUENCE</scope>
    <source>
        <strain evidence="9">FACHB-1277</strain>
    </source>
</reference>